<evidence type="ECO:0000256" key="3">
    <source>
        <dbReference type="ARBA" id="ARBA00023002"/>
    </source>
</evidence>
<dbReference type="InterPro" id="IPR045087">
    <property type="entry name" value="Cu-oxidase_fam"/>
</dbReference>
<evidence type="ECO:0000256" key="2">
    <source>
        <dbReference type="ARBA" id="ARBA00022723"/>
    </source>
</evidence>
<keyword evidence="4" id="KW-1133">Transmembrane helix</keyword>
<keyword evidence="4" id="KW-0472">Membrane</keyword>
<gene>
    <name evidence="8" type="ORF">N0F65_002725</name>
</gene>
<feature type="transmembrane region" description="Helical" evidence="4">
    <location>
        <begin position="63"/>
        <end position="83"/>
    </location>
</feature>
<dbReference type="Pfam" id="PF00394">
    <property type="entry name" value="Cu-oxidase"/>
    <property type="match status" value="1"/>
</dbReference>
<evidence type="ECO:0000313" key="8">
    <source>
        <dbReference type="EMBL" id="DBA00482.1"/>
    </source>
</evidence>
<dbReference type="CDD" id="cd13853">
    <property type="entry name" value="CuRO_1_Tth-MCO_like"/>
    <property type="match status" value="1"/>
</dbReference>
<keyword evidence="9" id="KW-1185">Reference proteome</keyword>
<protein>
    <recommendedName>
        <fullName evidence="10">Multicopper oxidase</fullName>
    </recommendedName>
</protein>
<dbReference type="Gene3D" id="2.60.40.420">
    <property type="entry name" value="Cupredoxins - blue copper proteins"/>
    <property type="match status" value="3"/>
</dbReference>
<dbReference type="InterPro" id="IPR001117">
    <property type="entry name" value="Cu-oxidase_2nd"/>
</dbReference>
<organism evidence="8 9">
    <name type="scientific">Lagenidium giganteum</name>
    <dbReference type="NCBI Taxonomy" id="4803"/>
    <lineage>
        <taxon>Eukaryota</taxon>
        <taxon>Sar</taxon>
        <taxon>Stramenopiles</taxon>
        <taxon>Oomycota</taxon>
        <taxon>Peronosporomycetes</taxon>
        <taxon>Pythiales</taxon>
        <taxon>Pythiaceae</taxon>
    </lineage>
</organism>
<dbReference type="InterPro" id="IPR002355">
    <property type="entry name" value="Cu_oxidase_Cu_BS"/>
</dbReference>
<reference evidence="8" key="2">
    <citation type="journal article" date="2023" name="Microbiol Resour">
        <title>Decontamination and Annotation of the Draft Genome Sequence of the Oomycete Lagenidium giganteum ARSEF 373.</title>
        <authorList>
            <person name="Morgan W.R."/>
            <person name="Tartar A."/>
        </authorList>
    </citation>
    <scope>NUCLEOTIDE SEQUENCE</scope>
    <source>
        <strain evidence="8">ARSEF 373</strain>
    </source>
</reference>
<dbReference type="EMBL" id="DAKRPA010000063">
    <property type="protein sequence ID" value="DBA00482.1"/>
    <property type="molecule type" value="Genomic_DNA"/>
</dbReference>
<evidence type="ECO:0000256" key="1">
    <source>
        <dbReference type="ARBA" id="ARBA00010609"/>
    </source>
</evidence>
<accession>A0AAV2Z3Z6</accession>
<evidence type="ECO:0000256" key="4">
    <source>
        <dbReference type="SAM" id="Phobius"/>
    </source>
</evidence>
<dbReference type="Pfam" id="PF07732">
    <property type="entry name" value="Cu-oxidase_3"/>
    <property type="match status" value="1"/>
</dbReference>
<comment type="caution">
    <text evidence="8">The sequence shown here is derived from an EMBL/GenBank/DDBJ whole genome shotgun (WGS) entry which is preliminary data.</text>
</comment>
<feature type="domain" description="Plastocyanin-like" evidence="5">
    <location>
        <begin position="362"/>
        <end position="443"/>
    </location>
</feature>
<evidence type="ECO:0000313" key="9">
    <source>
        <dbReference type="Proteomes" id="UP001146120"/>
    </source>
</evidence>
<dbReference type="AlphaFoldDB" id="A0AAV2Z3Z6"/>
<reference evidence="8" key="1">
    <citation type="submission" date="2022-11" db="EMBL/GenBank/DDBJ databases">
        <authorList>
            <person name="Morgan W.R."/>
            <person name="Tartar A."/>
        </authorList>
    </citation>
    <scope>NUCLEOTIDE SEQUENCE</scope>
    <source>
        <strain evidence="8">ARSEF 373</strain>
    </source>
</reference>
<keyword evidence="2" id="KW-0479">Metal-binding</keyword>
<dbReference type="GO" id="GO:0005507">
    <property type="term" value="F:copper ion binding"/>
    <property type="evidence" value="ECO:0007669"/>
    <property type="project" value="InterPro"/>
</dbReference>
<feature type="domain" description="Plastocyanin-like" evidence="7">
    <location>
        <begin position="195"/>
        <end position="272"/>
    </location>
</feature>
<dbReference type="InterPro" id="IPR011707">
    <property type="entry name" value="Cu-oxidase-like_N"/>
</dbReference>
<comment type="similarity">
    <text evidence="1">Belongs to the multicopper oxidase family.</text>
</comment>
<dbReference type="SUPFAM" id="SSF49503">
    <property type="entry name" value="Cupredoxins"/>
    <property type="match status" value="3"/>
</dbReference>
<keyword evidence="3" id="KW-0560">Oxidoreductase</keyword>
<dbReference type="InterPro" id="IPR011706">
    <property type="entry name" value="Cu-oxidase_C"/>
</dbReference>
<dbReference type="PANTHER" id="PTHR11709">
    <property type="entry name" value="MULTI-COPPER OXIDASE"/>
    <property type="match status" value="1"/>
</dbReference>
<feature type="domain" description="Plastocyanin-like" evidence="6">
    <location>
        <begin position="541"/>
        <end position="655"/>
    </location>
</feature>
<evidence type="ECO:0008006" key="10">
    <source>
        <dbReference type="Google" id="ProtNLM"/>
    </source>
</evidence>
<dbReference type="Pfam" id="PF07731">
    <property type="entry name" value="Cu-oxidase_2"/>
    <property type="match status" value="1"/>
</dbReference>
<sequence length="659" mass="72387">MRAHGMKKRAVTGSGPSTGGSTALYGSVFCDLSDGSAAQMEDEVGTCKPAGPNSPAAVRRRRIACSLLCALGLMTLMVVYNGVRRHRDGDGAAQSVRVRGSADIHDLATGLDALVRQLEPLQELPVRRSANGELSTSIHVSAVHFDKGPISFWTRAYEHSTPGPTLCVKPGDVLKINLVNDLEANVPGNWTINTFHRPNTTNLHVHGMHVDPTGIADNVLREVDPGQTSYTEIHIPKNHPRGLFHYHPHFHGSVFLQMGGGMVGALVVEDDASELPDEYYTMVKHVMIFQEFQFSGGPSGNLLKAAKQSRNTLRMQPQYSAGKVLLDNQVRSLFPRIHKAQQAINIGLDRELQELYIDGERPPINPYFTVNGQYMPKIEIQPNENRLLRLLNSAGTNILSLSIPGCTMKQVAADGMYMKEPRDIFPALVLSPGARADVVIRCEGSAEGHNHAVRPIQSIKHAEYADALGRKADVHEGILGFIHVQGRARSDAPVMKCPQPQPSLYADGDLLKLSESETSALVPFDFESTMGDKHEKDGFMYKDYMINHKLFDPTDLIPMKLNQVQEWVIINKQDESGKVTYKNHPFHLHTNAFQVVAMSHGHGVDYQVGDWRDVISVPTPGNVTIRFRPVDFAGVVVAHCHILGHSDSGMVAGVNILPV</sequence>
<dbReference type="PANTHER" id="PTHR11709:SF2">
    <property type="entry name" value="MULTICOPPER OXIDASE LPR1"/>
    <property type="match status" value="1"/>
</dbReference>
<dbReference type="PROSITE" id="PS00080">
    <property type="entry name" value="MULTICOPPER_OXIDASE2"/>
    <property type="match status" value="1"/>
</dbReference>
<evidence type="ECO:0000259" key="7">
    <source>
        <dbReference type="Pfam" id="PF07732"/>
    </source>
</evidence>
<name>A0AAV2Z3Z6_9STRA</name>
<keyword evidence="4" id="KW-0812">Transmembrane</keyword>
<dbReference type="GO" id="GO:0016491">
    <property type="term" value="F:oxidoreductase activity"/>
    <property type="evidence" value="ECO:0007669"/>
    <property type="project" value="UniProtKB-KW"/>
</dbReference>
<proteinExistence type="inferred from homology"/>
<evidence type="ECO:0000259" key="5">
    <source>
        <dbReference type="Pfam" id="PF00394"/>
    </source>
</evidence>
<dbReference type="InterPro" id="IPR008972">
    <property type="entry name" value="Cupredoxin"/>
</dbReference>
<dbReference type="Proteomes" id="UP001146120">
    <property type="component" value="Unassembled WGS sequence"/>
</dbReference>
<evidence type="ECO:0000259" key="6">
    <source>
        <dbReference type="Pfam" id="PF07731"/>
    </source>
</evidence>